<dbReference type="eggNOG" id="ENOG502SF2W">
    <property type="taxonomic scope" value="Eukaryota"/>
</dbReference>
<dbReference type="STRING" id="1076935.U4L2D3"/>
<feature type="region of interest" description="Disordered" evidence="1">
    <location>
        <begin position="1"/>
        <end position="63"/>
    </location>
</feature>
<sequence>MMPADADDPALGVSPTDPSATTNSNTKIPTNTDTNTPTNNPANATDATNTGSFGNWGNQESWAPTTARDSLQDSLLSLTRRHSLPTHAALVGLLGRFGRAGRVGDGGGAATATATATVRDISATTSADTSATPSSPTPGIGRSRSNSFAVGTAAADRYRYGHRHTRSEADYQPVVVVKNYPATRTQVPRVIEEEEEMEVSLPSIDDFSWGSILKSVDPQVNATLASISTLSTTFQATLRHEVSCLTNTQSALDTRIKDTDALASLVLKTTKTRVENLHSSTSGLKNGAAVDALADATEATHTLITSIISTLLAIDEMLPPPDRLSPENSAHKKHYPRLHSLLLGKATELNLCFKSGRSERNGKRPSTADAGHGFPSSMPEFSLTDPNHPQHLRRRMSSSSCLLLSGGGSGTTRAPPPQLQLKTILPSSEMYDEDEGSYFPIAPRTATAISLATSNASVTSGGRRASRGSTWGGASSIRQQFKRIDEGGSSVAMEDGEEMPMTPTTPATPNTPLSPKRSFRRSSGSWSRFGWLGRWEEEEEESAEDRLRDVLERMEMQRRKEPQGSKGKGKGRVVT</sequence>
<feature type="region of interest" description="Disordered" evidence="1">
    <location>
        <begin position="122"/>
        <end position="146"/>
    </location>
</feature>
<accession>U4L2D3</accession>
<name>U4L2D3_PYROM</name>
<organism evidence="2 3">
    <name type="scientific">Pyronema omphalodes (strain CBS 100304)</name>
    <name type="common">Pyronema confluens</name>
    <dbReference type="NCBI Taxonomy" id="1076935"/>
    <lineage>
        <taxon>Eukaryota</taxon>
        <taxon>Fungi</taxon>
        <taxon>Dikarya</taxon>
        <taxon>Ascomycota</taxon>
        <taxon>Pezizomycotina</taxon>
        <taxon>Pezizomycetes</taxon>
        <taxon>Pezizales</taxon>
        <taxon>Pyronemataceae</taxon>
        <taxon>Pyronema</taxon>
    </lineage>
</organism>
<gene>
    <name evidence="2" type="ORF">PCON_10060</name>
</gene>
<dbReference type="Proteomes" id="UP000018144">
    <property type="component" value="Unassembled WGS sequence"/>
</dbReference>
<proteinExistence type="predicted"/>
<evidence type="ECO:0008006" key="4">
    <source>
        <dbReference type="Google" id="ProtNLM"/>
    </source>
</evidence>
<feature type="compositionally biased region" description="Low complexity" evidence="1">
    <location>
        <begin position="500"/>
        <end position="511"/>
    </location>
</feature>
<evidence type="ECO:0000256" key="1">
    <source>
        <dbReference type="SAM" id="MobiDB-lite"/>
    </source>
</evidence>
<reference evidence="2 3" key="1">
    <citation type="journal article" date="2013" name="PLoS Genet.">
        <title>The genome and development-dependent transcriptomes of Pyronema confluens: a window into fungal evolution.</title>
        <authorList>
            <person name="Traeger S."/>
            <person name="Altegoer F."/>
            <person name="Freitag M."/>
            <person name="Gabaldon T."/>
            <person name="Kempken F."/>
            <person name="Kumar A."/>
            <person name="Marcet-Houben M."/>
            <person name="Poggeler S."/>
            <person name="Stajich J.E."/>
            <person name="Nowrousian M."/>
        </authorList>
    </citation>
    <scope>NUCLEOTIDE SEQUENCE [LARGE SCALE GENOMIC DNA]</scope>
    <source>
        <strain evidence="3">CBS 100304</strain>
        <tissue evidence="2">Vegetative mycelium</tissue>
    </source>
</reference>
<dbReference type="OrthoDB" id="5339332at2759"/>
<evidence type="ECO:0000313" key="2">
    <source>
        <dbReference type="EMBL" id="CCX10466.1"/>
    </source>
</evidence>
<feature type="region of interest" description="Disordered" evidence="1">
    <location>
        <begin position="554"/>
        <end position="575"/>
    </location>
</feature>
<protein>
    <recommendedName>
        <fullName evidence="4">BLOC-1-related complex subunit 5</fullName>
    </recommendedName>
</protein>
<feature type="region of interest" description="Disordered" evidence="1">
    <location>
        <begin position="356"/>
        <end position="419"/>
    </location>
</feature>
<feature type="compositionally biased region" description="Polar residues" evidence="1">
    <location>
        <begin position="16"/>
        <end position="28"/>
    </location>
</feature>
<feature type="compositionally biased region" description="Low complexity" evidence="1">
    <location>
        <begin position="29"/>
        <end position="50"/>
    </location>
</feature>
<feature type="compositionally biased region" description="Low complexity" evidence="1">
    <location>
        <begin position="122"/>
        <end position="138"/>
    </location>
</feature>
<dbReference type="AlphaFoldDB" id="U4L2D3"/>
<feature type="region of interest" description="Disordered" evidence="1">
    <location>
        <begin position="492"/>
        <end position="526"/>
    </location>
</feature>
<feature type="compositionally biased region" description="Basic and acidic residues" evidence="1">
    <location>
        <begin position="554"/>
        <end position="563"/>
    </location>
</feature>
<keyword evidence="3" id="KW-1185">Reference proteome</keyword>
<dbReference type="EMBL" id="HF935545">
    <property type="protein sequence ID" value="CCX10466.1"/>
    <property type="molecule type" value="Genomic_DNA"/>
</dbReference>
<evidence type="ECO:0000313" key="3">
    <source>
        <dbReference type="Proteomes" id="UP000018144"/>
    </source>
</evidence>
<feature type="compositionally biased region" description="Polar residues" evidence="1">
    <location>
        <begin position="51"/>
        <end position="63"/>
    </location>
</feature>